<dbReference type="STRING" id="994573.T472_0204695"/>
<accession>V7IA15</accession>
<dbReference type="InterPro" id="IPR036388">
    <property type="entry name" value="WH-like_DNA-bd_sf"/>
</dbReference>
<sequence>MAEKKEYQIKVQGQLVPVSEEVYVTYHRMKRRETYLEERDTANGVFYYSAMDTAETTGEDGIPDLASPRVEDVVMDKFIADRLHWCLDQLSKEEQELIFTLFFQNKSEHQLSRETGIAQKTIHNRKVRILAQLKKLMEK</sequence>
<dbReference type="EMBL" id="AXUN02000068">
    <property type="protein sequence ID" value="ETA81697.1"/>
    <property type="molecule type" value="Genomic_DNA"/>
</dbReference>
<evidence type="ECO:0000313" key="2">
    <source>
        <dbReference type="Proteomes" id="UP000017747"/>
    </source>
</evidence>
<dbReference type="PATRIC" id="fig|994573.3.peg.881"/>
<reference evidence="1 2" key="1">
    <citation type="journal article" date="2014" name="Genome Announc.">
        <title>Genome Sequence of Youngiibacter fragilis, the Type Strain of the Genus Youngiibacter.</title>
        <authorList>
            <person name="Wawrik C.B."/>
            <person name="Callaghan A.V."/>
            <person name="Stamps B.W."/>
            <person name="Wawrik B."/>
        </authorList>
    </citation>
    <scope>NUCLEOTIDE SEQUENCE [LARGE SCALE GENOMIC DNA]</scope>
    <source>
        <strain evidence="1 2">232.1</strain>
    </source>
</reference>
<comment type="caution">
    <text evidence="1">The sequence shown here is derived from an EMBL/GenBank/DDBJ whole genome shotgun (WGS) entry which is preliminary data.</text>
</comment>
<dbReference type="SUPFAM" id="SSF88659">
    <property type="entry name" value="Sigma3 and sigma4 domains of RNA polymerase sigma factors"/>
    <property type="match status" value="1"/>
</dbReference>
<dbReference type="Proteomes" id="UP000017747">
    <property type="component" value="Unassembled WGS sequence"/>
</dbReference>
<dbReference type="Gene3D" id="1.10.10.10">
    <property type="entry name" value="Winged helix-like DNA-binding domain superfamily/Winged helix DNA-binding domain"/>
    <property type="match status" value="1"/>
</dbReference>
<proteinExistence type="predicted"/>
<keyword evidence="2" id="KW-1185">Reference proteome</keyword>
<evidence type="ECO:0000313" key="1">
    <source>
        <dbReference type="EMBL" id="ETA81697.1"/>
    </source>
</evidence>
<organism evidence="1 2">
    <name type="scientific">Youngiibacter fragilis 232.1</name>
    <dbReference type="NCBI Taxonomy" id="994573"/>
    <lineage>
        <taxon>Bacteria</taxon>
        <taxon>Bacillati</taxon>
        <taxon>Bacillota</taxon>
        <taxon>Clostridia</taxon>
        <taxon>Eubacteriales</taxon>
        <taxon>Clostridiaceae</taxon>
        <taxon>Youngiibacter</taxon>
    </lineage>
</organism>
<dbReference type="AlphaFoldDB" id="V7IA15"/>
<gene>
    <name evidence="1" type="ORF">T472_0204695</name>
</gene>
<dbReference type="InterPro" id="IPR013324">
    <property type="entry name" value="RNA_pol_sigma_r3/r4-like"/>
</dbReference>
<dbReference type="RefSeq" id="WP_023383176.1">
    <property type="nucleotide sequence ID" value="NZ_AXUN02000068.1"/>
</dbReference>
<protein>
    <submittedName>
        <fullName evidence="1">RNA polymerase subunit sigma-24</fullName>
    </submittedName>
</protein>
<name>V7IA15_9CLOT</name>
<dbReference type="eggNOG" id="COG1595">
    <property type="taxonomic scope" value="Bacteria"/>
</dbReference>
<dbReference type="OrthoDB" id="9814320at2"/>